<dbReference type="InterPro" id="IPR028098">
    <property type="entry name" value="Glyco_trans_4-like_N"/>
</dbReference>
<dbReference type="Pfam" id="PF00534">
    <property type="entry name" value="Glycos_transf_1"/>
    <property type="match status" value="1"/>
</dbReference>
<accession>A0A930VGT9</accession>
<gene>
    <name evidence="5" type="ORF">ISU10_05785</name>
</gene>
<evidence type="ECO:0000256" key="2">
    <source>
        <dbReference type="ARBA" id="ARBA00022679"/>
    </source>
</evidence>
<dbReference type="InterPro" id="IPR001296">
    <property type="entry name" value="Glyco_trans_1"/>
</dbReference>
<dbReference type="GO" id="GO:1901137">
    <property type="term" value="P:carbohydrate derivative biosynthetic process"/>
    <property type="evidence" value="ECO:0007669"/>
    <property type="project" value="UniProtKB-ARBA"/>
</dbReference>
<feature type="domain" description="Glycosyltransferase subfamily 4-like N-terminal" evidence="4">
    <location>
        <begin position="15"/>
        <end position="187"/>
    </location>
</feature>
<feature type="domain" description="Glycosyl transferase family 1" evidence="3">
    <location>
        <begin position="204"/>
        <end position="366"/>
    </location>
</feature>
<comment type="caution">
    <text evidence="5">The sequence shown here is derived from an EMBL/GenBank/DDBJ whole genome shotgun (WGS) entry which is preliminary data.</text>
</comment>
<dbReference type="AlphaFoldDB" id="A0A930VGT9"/>
<keyword evidence="2" id="KW-0808">Transferase</keyword>
<dbReference type="PANTHER" id="PTHR45947:SF3">
    <property type="entry name" value="SULFOQUINOVOSYL TRANSFERASE SQD2"/>
    <property type="match status" value="1"/>
</dbReference>
<dbReference type="RefSeq" id="WP_194695431.1">
    <property type="nucleotide sequence ID" value="NZ_JADKPO010000006.1"/>
</dbReference>
<evidence type="ECO:0000256" key="1">
    <source>
        <dbReference type="ARBA" id="ARBA00022676"/>
    </source>
</evidence>
<name>A0A930VGT9_9ACTN</name>
<proteinExistence type="predicted"/>
<dbReference type="InterPro" id="IPR050194">
    <property type="entry name" value="Glycosyltransferase_grp1"/>
</dbReference>
<dbReference type="PANTHER" id="PTHR45947">
    <property type="entry name" value="SULFOQUINOVOSYL TRANSFERASE SQD2"/>
    <property type="match status" value="1"/>
</dbReference>
<protein>
    <submittedName>
        <fullName evidence="5">Glycosyltransferase</fullName>
    </submittedName>
</protein>
<keyword evidence="1" id="KW-0328">Glycosyltransferase</keyword>
<organism evidence="5 6">
    <name type="scientific">Nocardioides agariphilus</name>
    <dbReference type="NCBI Taxonomy" id="433664"/>
    <lineage>
        <taxon>Bacteria</taxon>
        <taxon>Bacillati</taxon>
        <taxon>Actinomycetota</taxon>
        <taxon>Actinomycetes</taxon>
        <taxon>Propionibacteriales</taxon>
        <taxon>Nocardioidaceae</taxon>
        <taxon>Nocardioides</taxon>
    </lineage>
</organism>
<evidence type="ECO:0000313" key="6">
    <source>
        <dbReference type="Proteomes" id="UP000660668"/>
    </source>
</evidence>
<dbReference type="Gene3D" id="3.40.50.2000">
    <property type="entry name" value="Glycogen Phosphorylase B"/>
    <property type="match status" value="2"/>
</dbReference>
<evidence type="ECO:0000313" key="5">
    <source>
        <dbReference type="EMBL" id="MBF4767274.1"/>
    </source>
</evidence>
<keyword evidence="6" id="KW-1185">Reference proteome</keyword>
<evidence type="ECO:0000259" key="3">
    <source>
        <dbReference type="Pfam" id="PF00534"/>
    </source>
</evidence>
<evidence type="ECO:0000259" key="4">
    <source>
        <dbReference type="Pfam" id="PF13579"/>
    </source>
</evidence>
<dbReference type="SUPFAM" id="SSF53756">
    <property type="entry name" value="UDP-Glycosyltransferase/glycogen phosphorylase"/>
    <property type="match status" value="1"/>
</dbReference>
<reference evidence="5" key="1">
    <citation type="submission" date="2020-11" db="EMBL/GenBank/DDBJ databases">
        <title>Nocardioides cynanchi sp. nov., isolated from soil of rhizosphere of Cynanchum wilfordii.</title>
        <authorList>
            <person name="Lee J.-S."/>
            <person name="Suh M.K."/>
            <person name="Kim J.-S."/>
        </authorList>
    </citation>
    <scope>NUCLEOTIDE SEQUENCE</scope>
    <source>
        <strain evidence="5">KCTC 19276</strain>
    </source>
</reference>
<dbReference type="Proteomes" id="UP000660668">
    <property type="component" value="Unassembled WGS sequence"/>
</dbReference>
<dbReference type="EMBL" id="JADKPO010000006">
    <property type="protein sequence ID" value="MBF4767274.1"/>
    <property type="molecule type" value="Genomic_DNA"/>
</dbReference>
<dbReference type="Pfam" id="PF13579">
    <property type="entry name" value="Glyco_trans_4_4"/>
    <property type="match status" value="1"/>
</dbReference>
<sequence length="393" mass="42397">MTSNYPRWPGDSTTPFVHDLAVGLVERGWDITVVAPHFPGAAGSEVMDGVRVHRFRYLLPESAQTLCYGGGALANLRSSRTAKFKLPALVAAQWASLVGRLGRRTDLVHAHWVLPQGFVASARISRVPRLLTAHGSDVMSLRGRLLDGFSRFAVRHADALTVGSSATLRAVASLGADADKVALIPFGVDLRRQPDDALVDRVRSSLVPDGGPLLVFLGRLVEEKGIFDAIEATAIVHSSMPSLRLAVVGAGQDEGRARDLARQLGVEHCTMFAGWAQPAEVPSWLAAADVVLAPSWREGQGIVILEAMAQARPVVATRTGGVLDAIQDGVTGRLTEPGRPNEVAGAIRDLVANPDHARAMGERASQVVRNRFDWCQTLDAFEDLYLRMIRNHQ</sequence>
<dbReference type="GO" id="GO:0016758">
    <property type="term" value="F:hexosyltransferase activity"/>
    <property type="evidence" value="ECO:0007669"/>
    <property type="project" value="TreeGrafter"/>
</dbReference>